<dbReference type="SUPFAM" id="SSF53300">
    <property type="entry name" value="vWA-like"/>
    <property type="match status" value="1"/>
</dbReference>
<dbReference type="Gene3D" id="1.20.120.730">
    <property type="entry name" value="Sec23/Sec24 helical domain"/>
    <property type="match status" value="1"/>
</dbReference>
<dbReference type="GO" id="GO:0008270">
    <property type="term" value="F:zinc ion binding"/>
    <property type="evidence" value="ECO:0007669"/>
    <property type="project" value="InterPro"/>
</dbReference>
<dbReference type="GO" id="GO:0000139">
    <property type="term" value="C:Golgi membrane"/>
    <property type="evidence" value="ECO:0007669"/>
    <property type="project" value="UniProtKB-SubCell"/>
</dbReference>
<dbReference type="InterPro" id="IPR012990">
    <property type="entry name" value="Beta-sandwich_Sec23_24"/>
</dbReference>
<evidence type="ECO:0000256" key="1">
    <source>
        <dbReference type="ARBA" id="ARBA00004394"/>
    </source>
</evidence>
<feature type="domain" description="Zinc finger Sec23/Sec24-type" evidence="11">
    <location>
        <begin position="219"/>
        <end position="257"/>
    </location>
</feature>
<dbReference type="SUPFAM" id="SSF81995">
    <property type="entry name" value="beta-sandwich domain of Sec23/24"/>
    <property type="match status" value="1"/>
</dbReference>
<evidence type="ECO:0000256" key="5">
    <source>
        <dbReference type="ARBA" id="ARBA00022824"/>
    </source>
</evidence>
<feature type="domain" description="Sec23/Sec24 trunk" evidence="12">
    <location>
        <begin position="295"/>
        <end position="527"/>
    </location>
</feature>
<dbReference type="InterPro" id="IPR036465">
    <property type="entry name" value="vWFA_dom_sf"/>
</dbReference>
<dbReference type="InterPro" id="IPR006896">
    <property type="entry name" value="Sec23/24_trunk_dom"/>
</dbReference>
<dbReference type="Gene3D" id="2.30.30.380">
    <property type="entry name" value="Zn-finger domain of Sec23/24"/>
    <property type="match status" value="1"/>
</dbReference>
<dbReference type="SUPFAM" id="SSF81811">
    <property type="entry name" value="Helical domain of Sec23/24"/>
    <property type="match status" value="1"/>
</dbReference>
<evidence type="ECO:0000256" key="9">
    <source>
        <dbReference type="ARBA" id="ARBA00023136"/>
    </source>
</evidence>
<dbReference type="Gene3D" id="2.60.40.1670">
    <property type="entry name" value="beta-sandwich domain of Sec23/24"/>
    <property type="match status" value="1"/>
</dbReference>
<evidence type="ECO:0000259" key="14">
    <source>
        <dbReference type="Pfam" id="PF08033"/>
    </source>
</evidence>
<comment type="similarity">
    <text evidence="3">Belongs to the SEC23/SEC24 family. SEC24 subfamily.</text>
</comment>
<dbReference type="Pfam" id="PF04810">
    <property type="entry name" value="zf-Sec23_Sec24"/>
    <property type="match status" value="1"/>
</dbReference>
<protein>
    <recommendedName>
        <fullName evidence="16">Protein transport protein Sec24A</fullName>
    </recommendedName>
</protein>
<dbReference type="Gene3D" id="3.40.20.10">
    <property type="entry name" value="Severin"/>
    <property type="match status" value="1"/>
</dbReference>
<evidence type="ECO:0000259" key="12">
    <source>
        <dbReference type="Pfam" id="PF04811"/>
    </source>
</evidence>
<evidence type="ECO:0000256" key="8">
    <source>
        <dbReference type="ARBA" id="ARBA00023034"/>
    </source>
</evidence>
<dbReference type="GO" id="GO:0030127">
    <property type="term" value="C:COPII vesicle coat"/>
    <property type="evidence" value="ECO:0007669"/>
    <property type="project" value="InterPro"/>
</dbReference>
<evidence type="ECO:0000256" key="7">
    <source>
        <dbReference type="ARBA" id="ARBA00022927"/>
    </source>
</evidence>
<dbReference type="Gene3D" id="3.40.50.410">
    <property type="entry name" value="von Willebrand factor, type A domain"/>
    <property type="match status" value="1"/>
</dbReference>
<reference evidence="15" key="1">
    <citation type="journal article" date="2012" name="Proc. Natl. Acad. Sci. U.S.A.">
        <title>Antigenic diversity is generated by distinct evolutionary mechanisms in African trypanosome species.</title>
        <authorList>
            <person name="Jackson A.P."/>
            <person name="Berry A."/>
            <person name="Aslett M."/>
            <person name="Allison H.C."/>
            <person name="Burton P."/>
            <person name="Vavrova-Anderson J."/>
            <person name="Brown R."/>
            <person name="Browne H."/>
            <person name="Corton N."/>
            <person name="Hauser H."/>
            <person name="Gamble J."/>
            <person name="Gilderthorp R."/>
            <person name="Marcello L."/>
            <person name="McQuillan J."/>
            <person name="Otto T.D."/>
            <person name="Quail M.A."/>
            <person name="Sanders M.J."/>
            <person name="van Tonder A."/>
            <person name="Ginger M.L."/>
            <person name="Field M.C."/>
            <person name="Barry J.D."/>
            <person name="Hertz-Fowler C."/>
            <person name="Berriman M."/>
        </authorList>
    </citation>
    <scope>NUCLEOTIDE SEQUENCE</scope>
    <source>
        <strain evidence="15">Y486</strain>
    </source>
</reference>
<dbReference type="InterPro" id="IPR050550">
    <property type="entry name" value="SEC23_SEC24_subfamily"/>
</dbReference>
<dbReference type="AlphaFoldDB" id="G0TTN0"/>
<dbReference type="PANTHER" id="PTHR13803">
    <property type="entry name" value="SEC24-RELATED PROTEIN"/>
    <property type="match status" value="1"/>
</dbReference>
<dbReference type="GO" id="GO:0000149">
    <property type="term" value="F:SNARE binding"/>
    <property type="evidence" value="ECO:0007669"/>
    <property type="project" value="TreeGrafter"/>
</dbReference>
<keyword evidence="9" id="KW-0472">Membrane</keyword>
<proteinExistence type="inferred from homology"/>
<dbReference type="SUPFAM" id="SSF82754">
    <property type="entry name" value="C-terminal, gelsolin-like domain of Sec23/24"/>
    <property type="match status" value="1"/>
</dbReference>
<dbReference type="SUPFAM" id="SSF82919">
    <property type="entry name" value="Zn-finger domain of Sec23/24"/>
    <property type="match status" value="1"/>
</dbReference>
<organism evidence="15">
    <name type="scientific">Trypanosoma vivax (strain Y486)</name>
    <dbReference type="NCBI Taxonomy" id="1055687"/>
    <lineage>
        <taxon>Eukaryota</taxon>
        <taxon>Discoba</taxon>
        <taxon>Euglenozoa</taxon>
        <taxon>Kinetoplastea</taxon>
        <taxon>Metakinetoplastina</taxon>
        <taxon>Trypanosomatida</taxon>
        <taxon>Trypanosomatidae</taxon>
        <taxon>Trypanosoma</taxon>
        <taxon>Duttonella</taxon>
    </lineage>
</organism>
<sequence length="905" mass="100629">MNFPMAADYYTQYAYSQLGQKPAAPSGTNNPYEGHHPYPQCDPQVPTPAVNSNQGHNEQYGATRGSVQGYTPDHTSGYGERGGAAGMDPDSCRKYKPYTPPRSPVPQTFMQVTPRESQLDSAMCWDIQLAKSHDKSEFLDHPSIPRFLYSYLEQDMAQTPPSVPHVRPVSRATARPTFQTIPSTSQLADTLKLPLGISLQPFAEPHPVEVDFATVGCRIIRCRKCSGYINPYSIFCENGRRWQCILCTSLNEVPTEYYCPLDPQTSLRQDLLQRPELTNCSIDIHPSPEFLRRPPQRPAFLLMLDCSYQAVASGNLQAICNGALAALDVIKDEDAVYMGIIGFASTVYFFNLSRSLQAPRIIVAPDVVHDTCNVDDNFKLESIELPCPANELLVNVKDVYPHLKQLFENLVEEFSATKDVGCAFGPALAAAISLLENNGGKIIASIDGMPSVGEGKLTARFNISKMSGQTKEYTMLSAANEWYKQRALACSNSNISIDLFASSAQEIDLATIAPLARFTSGSIYRCTPVSVNGITQQVYRVLTRYTAFEAVLRVRASAGLVIPNFYGHCHVREPEVLALPVANEDSSYTVELQLTPALKSAFAYIQMAVVHTTRARERRIRVHTYQLGVSSSMGAVVNSANALGIASFLSKMAVDKALCTPFQQVQQRITETLSSALRAVRKHNEGLGLRGGVFVVPDSMRFVPQLLHGFFRSAAVGLPSSQPISPDDRVASMSLVMTAAAQATLPFYAGWSFEVYSPYTQPEELPLPIFSRQSFFRSDGIFLVHIGWALVLWYGRRTEPRILDAFELPHPKEAKEQQRQGQLREQRYDISDQQLIELRERFYTLVWHLRGVSRGAFCAVLEVCPQGNGVIEPLLTRMMMEDEVRTLPSYAAYLREIWQKSSLSK</sequence>
<evidence type="ECO:0000256" key="4">
    <source>
        <dbReference type="ARBA" id="ARBA00022448"/>
    </source>
</evidence>
<name>G0TTN0_TRYVY</name>
<evidence type="ECO:0000256" key="6">
    <source>
        <dbReference type="ARBA" id="ARBA00022892"/>
    </source>
</evidence>
<dbReference type="InterPro" id="IPR036180">
    <property type="entry name" value="Gelsolin-like_dom_sf"/>
</dbReference>
<dbReference type="InterPro" id="IPR029006">
    <property type="entry name" value="ADF-H/Gelsolin-like_dom_sf"/>
</dbReference>
<dbReference type="InterPro" id="IPR006900">
    <property type="entry name" value="Sec23/24_helical_dom"/>
</dbReference>
<feature type="region of interest" description="Disordered" evidence="10">
    <location>
        <begin position="20"/>
        <end position="108"/>
    </location>
</feature>
<keyword evidence="8" id="KW-0333">Golgi apparatus</keyword>
<evidence type="ECO:0000256" key="2">
    <source>
        <dbReference type="ARBA" id="ARBA00004586"/>
    </source>
</evidence>
<feature type="domain" description="Sec23/Sec24 helical" evidence="13">
    <location>
        <begin position="645"/>
        <end position="745"/>
    </location>
</feature>
<dbReference type="InterPro" id="IPR036174">
    <property type="entry name" value="Znf_Sec23_Sec24_sf"/>
</dbReference>
<dbReference type="Pfam" id="PF04811">
    <property type="entry name" value="Sec23_trunk"/>
    <property type="match status" value="1"/>
</dbReference>
<dbReference type="EMBL" id="HE573019">
    <property type="protein sequence ID" value="CCC47311.1"/>
    <property type="molecule type" value="Genomic_DNA"/>
</dbReference>
<dbReference type="PANTHER" id="PTHR13803:SF39">
    <property type="entry name" value="SECRETORY 24AB, ISOFORM A"/>
    <property type="match status" value="1"/>
</dbReference>
<evidence type="ECO:0000256" key="10">
    <source>
        <dbReference type="SAM" id="MobiDB-lite"/>
    </source>
</evidence>
<evidence type="ECO:0008006" key="16">
    <source>
        <dbReference type="Google" id="ProtNLM"/>
    </source>
</evidence>
<dbReference type="OMA" id="NSMMPGP"/>
<evidence type="ECO:0000313" key="15">
    <source>
        <dbReference type="EMBL" id="CCC47311.1"/>
    </source>
</evidence>
<dbReference type="Pfam" id="PF08033">
    <property type="entry name" value="Sec23_BS"/>
    <property type="match status" value="1"/>
</dbReference>
<feature type="domain" description="Sec23/Sec24 beta-sandwich" evidence="14">
    <location>
        <begin position="547"/>
        <end position="629"/>
    </location>
</feature>
<keyword evidence="5" id="KW-0256">Endoplasmic reticulum</keyword>
<dbReference type="VEuPathDB" id="TriTrypDB:TvY486_0304820"/>
<keyword evidence="7" id="KW-0653">Protein transport</keyword>
<keyword evidence="4" id="KW-0813">Transport</keyword>
<dbReference type="GO" id="GO:0070971">
    <property type="term" value="C:endoplasmic reticulum exit site"/>
    <property type="evidence" value="ECO:0007669"/>
    <property type="project" value="TreeGrafter"/>
</dbReference>
<keyword evidence="6" id="KW-0931">ER-Golgi transport</keyword>
<dbReference type="Pfam" id="PF04815">
    <property type="entry name" value="Sec23_helical"/>
    <property type="match status" value="1"/>
</dbReference>
<dbReference type="InterPro" id="IPR006895">
    <property type="entry name" value="Znf_Sec23_Sec24"/>
</dbReference>
<dbReference type="InterPro" id="IPR036175">
    <property type="entry name" value="Sec23/24_helical_dom_sf"/>
</dbReference>
<gene>
    <name evidence="15" type="ORF">TVY486_0304820</name>
</gene>
<dbReference type="GO" id="GO:0006886">
    <property type="term" value="P:intracellular protein transport"/>
    <property type="evidence" value="ECO:0007669"/>
    <property type="project" value="InterPro"/>
</dbReference>
<evidence type="ECO:0000259" key="11">
    <source>
        <dbReference type="Pfam" id="PF04810"/>
    </source>
</evidence>
<evidence type="ECO:0000259" key="13">
    <source>
        <dbReference type="Pfam" id="PF04815"/>
    </source>
</evidence>
<evidence type="ECO:0000256" key="3">
    <source>
        <dbReference type="ARBA" id="ARBA00008334"/>
    </source>
</evidence>
<accession>G0TTN0</accession>
<dbReference type="GO" id="GO:0090110">
    <property type="term" value="P:COPII-coated vesicle cargo loading"/>
    <property type="evidence" value="ECO:0007669"/>
    <property type="project" value="TreeGrafter"/>
</dbReference>
<comment type="subcellular location">
    <subcellularLocation>
        <location evidence="2">Endoplasmic reticulum membrane</location>
    </subcellularLocation>
    <subcellularLocation>
        <location evidence="1">Golgi apparatus membrane</location>
    </subcellularLocation>
</comment>
<dbReference type="GO" id="GO:0005789">
    <property type="term" value="C:endoplasmic reticulum membrane"/>
    <property type="evidence" value="ECO:0007669"/>
    <property type="project" value="UniProtKB-SubCell"/>
</dbReference>